<sequence>MLWSIEAKGKNIIYPPTHADRIIFKITYDSIHCNTSTQCSLSTFIASCLNNANNNNNSNNNNKLLLCLPVLPLPPPSPSAAAAAPPPSPPPPPPPPPPRPTPTCPKC</sequence>
<dbReference type="EnsemblMetazoa" id="GPAI042236-RA">
    <property type="protein sequence ID" value="GPAI042236-PA"/>
    <property type="gene ID" value="GPAI042236"/>
</dbReference>
<accession>A0A1B0ADI3</accession>
<evidence type="ECO:0000256" key="1">
    <source>
        <dbReference type="SAM" id="MobiDB-lite"/>
    </source>
</evidence>
<feature type="region of interest" description="Disordered" evidence="1">
    <location>
        <begin position="77"/>
        <end position="107"/>
    </location>
</feature>
<dbReference type="VEuPathDB" id="VectorBase:GPAI042236"/>
<organism evidence="2 3">
    <name type="scientific">Glossina pallidipes</name>
    <name type="common">Tsetse fly</name>
    <dbReference type="NCBI Taxonomy" id="7398"/>
    <lineage>
        <taxon>Eukaryota</taxon>
        <taxon>Metazoa</taxon>
        <taxon>Ecdysozoa</taxon>
        <taxon>Arthropoda</taxon>
        <taxon>Hexapoda</taxon>
        <taxon>Insecta</taxon>
        <taxon>Pterygota</taxon>
        <taxon>Neoptera</taxon>
        <taxon>Endopterygota</taxon>
        <taxon>Diptera</taxon>
        <taxon>Brachycera</taxon>
        <taxon>Muscomorpha</taxon>
        <taxon>Hippoboscoidea</taxon>
        <taxon>Glossinidae</taxon>
        <taxon>Glossina</taxon>
    </lineage>
</organism>
<keyword evidence="3" id="KW-1185">Reference proteome</keyword>
<dbReference type="PRINTS" id="PR00049">
    <property type="entry name" value="WILMSTUMOUR"/>
</dbReference>
<dbReference type="AlphaFoldDB" id="A0A1B0ADI3"/>
<reference evidence="3" key="1">
    <citation type="submission" date="2014-03" db="EMBL/GenBank/DDBJ databases">
        <authorList>
            <person name="Aksoy S."/>
            <person name="Warren W."/>
            <person name="Wilson R.K."/>
        </authorList>
    </citation>
    <scope>NUCLEOTIDE SEQUENCE [LARGE SCALE GENOMIC DNA]</scope>
    <source>
        <strain evidence="3">IAEA</strain>
    </source>
</reference>
<evidence type="ECO:0000313" key="3">
    <source>
        <dbReference type="Proteomes" id="UP000092445"/>
    </source>
</evidence>
<protein>
    <submittedName>
        <fullName evidence="2">Uncharacterized protein</fullName>
    </submittedName>
</protein>
<proteinExistence type="predicted"/>
<dbReference type="Proteomes" id="UP000092445">
    <property type="component" value="Unassembled WGS sequence"/>
</dbReference>
<name>A0A1B0ADI3_GLOPL</name>
<evidence type="ECO:0000313" key="2">
    <source>
        <dbReference type="EnsemblMetazoa" id="GPAI042236-PA"/>
    </source>
</evidence>
<reference evidence="2" key="2">
    <citation type="submission" date="2020-05" db="UniProtKB">
        <authorList>
            <consortium name="EnsemblMetazoa"/>
        </authorList>
    </citation>
    <scope>IDENTIFICATION</scope>
    <source>
        <strain evidence="2">IAEA</strain>
    </source>
</reference>